<dbReference type="GO" id="GO:0007165">
    <property type="term" value="P:signal transduction"/>
    <property type="evidence" value="ECO:0007669"/>
    <property type="project" value="InterPro"/>
</dbReference>
<evidence type="ECO:0000259" key="6">
    <source>
        <dbReference type="Pfam" id="PF07897"/>
    </source>
</evidence>
<feature type="region of interest" description="Disordered" evidence="5">
    <location>
        <begin position="289"/>
        <end position="331"/>
    </location>
</feature>
<organism evidence="8 9">
    <name type="scientific">Digitaria exilis</name>
    <dbReference type="NCBI Taxonomy" id="1010633"/>
    <lineage>
        <taxon>Eukaryota</taxon>
        <taxon>Viridiplantae</taxon>
        <taxon>Streptophyta</taxon>
        <taxon>Embryophyta</taxon>
        <taxon>Tracheophyta</taxon>
        <taxon>Spermatophyta</taxon>
        <taxon>Magnoliopsida</taxon>
        <taxon>Liliopsida</taxon>
        <taxon>Poales</taxon>
        <taxon>Poaceae</taxon>
        <taxon>PACMAD clade</taxon>
        <taxon>Panicoideae</taxon>
        <taxon>Panicodae</taxon>
        <taxon>Paniceae</taxon>
        <taxon>Anthephorinae</taxon>
        <taxon>Digitaria</taxon>
    </lineage>
</organism>
<protein>
    <recommendedName>
        <fullName evidence="4">Ninja-family protein</fullName>
    </recommendedName>
    <alternativeName>
        <fullName evidence="4">ABI-binding protein</fullName>
    </alternativeName>
</protein>
<evidence type="ECO:0000256" key="5">
    <source>
        <dbReference type="SAM" id="MobiDB-lite"/>
    </source>
</evidence>
<feature type="region of interest" description="Disordered" evidence="5">
    <location>
        <begin position="346"/>
        <end position="424"/>
    </location>
</feature>
<dbReference type="InterPro" id="IPR012463">
    <property type="entry name" value="Ninja_motif"/>
</dbReference>
<dbReference type="InterPro" id="IPR032308">
    <property type="entry name" value="TDBD"/>
</dbReference>
<evidence type="ECO:0000256" key="3">
    <source>
        <dbReference type="ARBA" id="ARBA00023242"/>
    </source>
</evidence>
<evidence type="ECO:0000256" key="4">
    <source>
        <dbReference type="RuleBase" id="RU369029"/>
    </source>
</evidence>
<comment type="subcellular location">
    <subcellularLocation>
        <location evidence="1 4">Nucleus</location>
    </subcellularLocation>
</comment>
<dbReference type="PANTHER" id="PTHR31413">
    <property type="entry name" value="AFP HOMOLOG 2"/>
    <property type="match status" value="1"/>
</dbReference>
<dbReference type="Proteomes" id="UP000636709">
    <property type="component" value="Unassembled WGS sequence"/>
</dbReference>
<sequence>MAKLPVGIDSFRNVSGPTPRRALDTSRPQPDCRSRAAQPLSRIGSLAAQHVSALSDTWPAAPGAQGREEIREGAPSKVASAPRFRPLLIIPFPLRVRDLVWFSPTLLRFAACTPLLFSRFHATSVGFLRRSCNVTFSVVAGCGFCAGWGIRGVGDQRNRCAVFSVAEFLVIEKSSSSPGENPSMASRDFLGGFGREGGAPAAGGAATVADKSDDIELSLGLSLGGCFGADSSQETKKPRLVRSSSIPSICSLPTTIPSSEEQAAVTAPPSDLLRTSSLPAEYMEDRLRRRAMQSQRRLEAKRKRLERRNSMNSGRSGGGGGGGKEEALEQTVPSGFQFRRTVALQGTTSSSAPPEEAAFSSGEAKSPSAMNTSSDTSGGHSSSRPPTGSGTGRPPNGSTGAGRDQPPLRTLRSLTMRTSSTGDLRNSMVEDMPMVSYKVEGPSGRKTDGFLYRYRKGEEVRIVCVCHGNFLTPAEFIRHAGGGDVTNPLRHIVVNPQQSFLTSNSLVVPSSSLQERTKRAAEMNTLYRR</sequence>
<feature type="region of interest" description="Disordered" evidence="5">
    <location>
        <begin position="1"/>
        <end position="35"/>
    </location>
</feature>
<feature type="compositionally biased region" description="Low complexity" evidence="5">
    <location>
        <begin position="408"/>
        <end position="421"/>
    </location>
</feature>
<name>A0A835APA9_9POAL</name>
<evidence type="ECO:0000259" key="7">
    <source>
        <dbReference type="Pfam" id="PF16135"/>
    </source>
</evidence>
<keyword evidence="3 4" id="KW-0539">Nucleus</keyword>
<evidence type="ECO:0000313" key="8">
    <source>
        <dbReference type="EMBL" id="KAF8668670.1"/>
    </source>
</evidence>
<dbReference type="InterPro" id="IPR032310">
    <property type="entry name" value="NLS_NINJA_AFP-like"/>
</dbReference>
<feature type="compositionally biased region" description="Low complexity" evidence="5">
    <location>
        <begin position="372"/>
        <end position="398"/>
    </location>
</feature>
<dbReference type="Pfam" id="PF16136">
    <property type="entry name" value="NLS_NINJA_AFP"/>
    <property type="match status" value="1"/>
</dbReference>
<comment type="caution">
    <text evidence="8">The sequence shown here is derived from an EMBL/GenBank/DDBJ whole genome shotgun (WGS) entry which is preliminary data.</text>
</comment>
<dbReference type="Pfam" id="PF16135">
    <property type="entry name" value="TDBD"/>
    <property type="match status" value="1"/>
</dbReference>
<evidence type="ECO:0000256" key="2">
    <source>
        <dbReference type="ARBA" id="ARBA00006081"/>
    </source>
</evidence>
<evidence type="ECO:0000313" key="9">
    <source>
        <dbReference type="Proteomes" id="UP000636709"/>
    </source>
</evidence>
<dbReference type="EMBL" id="JACEFO010002273">
    <property type="protein sequence ID" value="KAF8668670.1"/>
    <property type="molecule type" value="Genomic_DNA"/>
</dbReference>
<gene>
    <name evidence="8" type="ORF">HU200_051850</name>
</gene>
<feature type="domain" description="Tify" evidence="7">
    <location>
        <begin position="461"/>
        <end position="494"/>
    </location>
</feature>
<feature type="region of interest" description="Disordered" evidence="5">
    <location>
        <begin position="258"/>
        <end position="277"/>
    </location>
</feature>
<proteinExistence type="inferred from homology"/>
<comment type="function">
    <text evidence="4">Acts as a negative regulator of abscisic acid (ABA) response.</text>
</comment>
<feature type="compositionally biased region" description="Low complexity" evidence="5">
    <location>
        <begin position="349"/>
        <end position="364"/>
    </location>
</feature>
<keyword evidence="9" id="KW-1185">Reference proteome</keyword>
<reference evidence="8" key="1">
    <citation type="submission" date="2020-07" db="EMBL/GenBank/DDBJ databases">
        <title>Genome sequence and genetic diversity analysis of an under-domesticated orphan crop, white fonio (Digitaria exilis).</title>
        <authorList>
            <person name="Bennetzen J.L."/>
            <person name="Chen S."/>
            <person name="Ma X."/>
            <person name="Wang X."/>
            <person name="Yssel A.E.J."/>
            <person name="Chaluvadi S.R."/>
            <person name="Johnson M."/>
            <person name="Gangashetty P."/>
            <person name="Hamidou F."/>
            <person name="Sanogo M.D."/>
            <person name="Zwaenepoel A."/>
            <person name="Wallace J."/>
            <person name="Van De Peer Y."/>
            <person name="Van Deynze A."/>
        </authorList>
    </citation>
    <scope>NUCLEOTIDE SEQUENCE</scope>
    <source>
        <tissue evidence="8">Leaves</tissue>
    </source>
</reference>
<evidence type="ECO:0000256" key="1">
    <source>
        <dbReference type="ARBA" id="ARBA00004123"/>
    </source>
</evidence>
<dbReference type="AlphaFoldDB" id="A0A835APA9"/>
<dbReference type="GO" id="GO:0005634">
    <property type="term" value="C:nucleus"/>
    <property type="evidence" value="ECO:0007669"/>
    <property type="project" value="UniProtKB-SubCell"/>
</dbReference>
<dbReference type="InterPro" id="IPR031307">
    <property type="entry name" value="Ninja_fam"/>
</dbReference>
<dbReference type="OrthoDB" id="667358at2759"/>
<accession>A0A835APA9</accession>
<dbReference type="Pfam" id="PF07897">
    <property type="entry name" value="EAR"/>
    <property type="match status" value="1"/>
</dbReference>
<dbReference type="GO" id="GO:0045892">
    <property type="term" value="P:negative regulation of DNA-templated transcription"/>
    <property type="evidence" value="ECO:0007669"/>
    <property type="project" value="TreeGrafter"/>
</dbReference>
<dbReference type="PANTHER" id="PTHR31413:SF31">
    <property type="entry name" value="NINJA-FAMILY PROTEIN AFP3"/>
    <property type="match status" value="1"/>
</dbReference>
<feature type="domain" description="Ethylene-responsive binding factor-associated repression" evidence="6">
    <location>
        <begin position="211"/>
        <end position="248"/>
    </location>
</feature>
<comment type="similarity">
    <text evidence="2 4">Belongs to the Ninja family.</text>
</comment>